<keyword evidence="3" id="KW-1185">Reference proteome</keyword>
<dbReference type="SUPFAM" id="SSF55729">
    <property type="entry name" value="Acyl-CoA N-acyltransferases (Nat)"/>
    <property type="match status" value="1"/>
</dbReference>
<gene>
    <name evidence="2" type="ORF">CMC5_074700</name>
</gene>
<evidence type="ECO:0000313" key="3">
    <source>
        <dbReference type="Proteomes" id="UP000067626"/>
    </source>
</evidence>
<protein>
    <recommendedName>
        <fullName evidence="4">N-acetyltransferase domain-containing protein</fullName>
    </recommendedName>
</protein>
<dbReference type="EMBL" id="CP012159">
    <property type="protein sequence ID" value="AKT43239.1"/>
    <property type="molecule type" value="Genomic_DNA"/>
</dbReference>
<feature type="region of interest" description="Disordered" evidence="1">
    <location>
        <begin position="140"/>
        <end position="216"/>
    </location>
</feature>
<evidence type="ECO:0000313" key="2">
    <source>
        <dbReference type="EMBL" id="AKT43239.1"/>
    </source>
</evidence>
<dbReference type="InterPro" id="IPR016181">
    <property type="entry name" value="Acyl_CoA_acyltransferase"/>
</dbReference>
<feature type="compositionally biased region" description="Polar residues" evidence="1">
    <location>
        <begin position="174"/>
        <end position="195"/>
    </location>
</feature>
<reference evidence="2 3" key="1">
    <citation type="submission" date="2015-07" db="EMBL/GenBank/DDBJ databases">
        <title>Genome analysis of myxobacterium Chondromyces crocatus Cm c5 reveals a high potential for natural compound synthesis and the genetic basis for the loss of fruiting body formation.</title>
        <authorList>
            <person name="Zaburannyi N."/>
            <person name="Bunk B."/>
            <person name="Maier J."/>
            <person name="Overmann J."/>
            <person name="Mueller R."/>
        </authorList>
    </citation>
    <scope>NUCLEOTIDE SEQUENCE [LARGE SCALE GENOMIC DNA]</scope>
    <source>
        <strain evidence="2 3">Cm c5</strain>
    </source>
</reference>
<feature type="compositionally biased region" description="Polar residues" evidence="1">
    <location>
        <begin position="147"/>
        <end position="157"/>
    </location>
</feature>
<accession>A0A0K1EQZ6</accession>
<feature type="region of interest" description="Disordered" evidence="1">
    <location>
        <begin position="113"/>
        <end position="132"/>
    </location>
</feature>
<dbReference type="AlphaFoldDB" id="A0A0K1EQZ6"/>
<dbReference type="KEGG" id="ccro:CMC5_074700"/>
<feature type="compositionally biased region" description="Low complexity" evidence="1">
    <location>
        <begin position="83"/>
        <end position="94"/>
    </location>
</feature>
<sequence length="540" mass="58026">MVAPHSSHSLSRPLLRAARILRRAAVELTTASPLAARDSLRAAFAVASAVFGLRERAPRLSLDPEPAPPLTRTAVFHDPDAPAPRASAPRDLPLTSADAGTLALRLAPISLLSRPDNDIAPPTPRSETTPVQFGLSRAPLSAPAHSQPLTHGQSAFQSAPPGQPLAHDDLLANGPSTATSQSLANGPSTATSQSLAHDEPFTHGQRPPRSHITAPPPLLLTTTELQHFPAEAGQLLREASPPPSIHYSDEYVAWHLGFPGPGAMTAIARSGAQPAAVFAITPRRFQLCGLASDGYLLSLLAIQPEHRRGDLAAQIYLEVLSSLRDRAAPTLVFADAHSAEEQLLLFRTVERLGFRMKRLHPLVNHGWSSRRAPRSANRTPLHAREARDVGEIREVIATCNDDRILWGAPDDAQLEHYLRDPRSRRLLVIEEEGRLTGAATILLGEIVNKPGSIVQVPTLDALWMPYPTTDRVTALFHATERLFAGAESASLVSAPNVSTLPTALLHTAGLRPTGAVYDGFLLHATRHPFLEADATNVEVT</sequence>
<dbReference type="Proteomes" id="UP000067626">
    <property type="component" value="Chromosome"/>
</dbReference>
<dbReference type="OrthoDB" id="9826591at2"/>
<dbReference type="RefSeq" id="WP_050434739.1">
    <property type="nucleotide sequence ID" value="NZ_CP012159.1"/>
</dbReference>
<feature type="region of interest" description="Disordered" evidence="1">
    <location>
        <begin position="75"/>
        <end position="94"/>
    </location>
</feature>
<dbReference type="STRING" id="52.CMC5_074700"/>
<organism evidence="2 3">
    <name type="scientific">Chondromyces crocatus</name>
    <dbReference type="NCBI Taxonomy" id="52"/>
    <lineage>
        <taxon>Bacteria</taxon>
        <taxon>Pseudomonadati</taxon>
        <taxon>Myxococcota</taxon>
        <taxon>Polyangia</taxon>
        <taxon>Polyangiales</taxon>
        <taxon>Polyangiaceae</taxon>
        <taxon>Chondromyces</taxon>
    </lineage>
</organism>
<evidence type="ECO:0000256" key="1">
    <source>
        <dbReference type="SAM" id="MobiDB-lite"/>
    </source>
</evidence>
<proteinExistence type="predicted"/>
<name>A0A0K1EQZ6_CHOCO</name>
<evidence type="ECO:0008006" key="4">
    <source>
        <dbReference type="Google" id="ProtNLM"/>
    </source>
</evidence>